<gene>
    <name evidence="15" type="ORF">ZEAMMB73_Zm00001d007424</name>
</gene>
<comment type="cofactor">
    <cofactor evidence="1">
        <name>pyridoxal 5'-phosphate</name>
        <dbReference type="ChEBI" id="CHEBI:597326"/>
    </cofactor>
</comment>
<dbReference type="STRING" id="4577.A0A1D6F6C0"/>
<evidence type="ECO:0000256" key="4">
    <source>
        <dbReference type="ARBA" id="ARBA00004991"/>
    </source>
</evidence>
<evidence type="ECO:0000313" key="15">
    <source>
        <dbReference type="EMBL" id="ONM26816.1"/>
    </source>
</evidence>
<dbReference type="OMA" id="CALAYMF"/>
<dbReference type="InParanoid" id="A0A1D6F6C0"/>
<dbReference type="ExpressionAtlas" id="A0A1D6F6C0">
    <property type="expression patterns" value="baseline and differential"/>
</dbReference>
<evidence type="ECO:0000256" key="10">
    <source>
        <dbReference type="ARBA" id="ARBA00022919"/>
    </source>
</evidence>
<dbReference type="Gene3D" id="3.40.640.10">
    <property type="entry name" value="Type I PLP-dependent aspartate aminotransferase-like (Major domain)"/>
    <property type="match status" value="1"/>
</dbReference>
<dbReference type="SUPFAM" id="SSF53383">
    <property type="entry name" value="PLP-dependent transferases"/>
    <property type="match status" value="1"/>
</dbReference>
<keyword evidence="11" id="KW-0443">Lipid metabolism</keyword>
<evidence type="ECO:0000256" key="9">
    <source>
        <dbReference type="ARBA" id="ARBA00022898"/>
    </source>
</evidence>
<keyword evidence="7" id="KW-0808">Transferase</keyword>
<feature type="domain" description="Aminotransferase class I/classII large" evidence="14">
    <location>
        <begin position="91"/>
        <end position="186"/>
    </location>
</feature>
<dbReference type="GO" id="GO:0005789">
    <property type="term" value="C:endoplasmic reticulum membrane"/>
    <property type="evidence" value="ECO:0007669"/>
    <property type="project" value="UniProtKB-SubCell"/>
</dbReference>
<keyword evidence="10" id="KW-0746">Sphingolipid metabolism</keyword>
<evidence type="ECO:0000256" key="11">
    <source>
        <dbReference type="ARBA" id="ARBA00023098"/>
    </source>
</evidence>
<comment type="pathway">
    <text evidence="3">Lipid metabolism; sphingolipid metabolism.</text>
</comment>
<dbReference type="GO" id="GO:0006665">
    <property type="term" value="P:sphingolipid metabolic process"/>
    <property type="evidence" value="ECO:0007669"/>
    <property type="project" value="UniProtKB-KW"/>
</dbReference>
<comment type="similarity">
    <text evidence="5">Belongs to the class-II pyridoxal-phosphate-dependent aminotransferase family.</text>
</comment>
<keyword evidence="9" id="KW-0663">Pyridoxal phosphate</keyword>
<comment type="pathway">
    <text evidence="4">Sphingolipid metabolism.</text>
</comment>
<comment type="subcellular location">
    <subcellularLocation>
        <location evidence="2">Endoplasmic reticulum membrane</location>
        <topology evidence="2">Single-pass membrane protein</topology>
    </subcellularLocation>
</comment>
<dbReference type="SMR" id="A0A1D6F6C0"/>
<evidence type="ECO:0000256" key="1">
    <source>
        <dbReference type="ARBA" id="ARBA00001933"/>
    </source>
</evidence>
<evidence type="ECO:0000256" key="2">
    <source>
        <dbReference type="ARBA" id="ARBA00004389"/>
    </source>
</evidence>
<dbReference type="EMBL" id="CM007648">
    <property type="protein sequence ID" value="ONM26816.1"/>
    <property type="molecule type" value="Genomic_DNA"/>
</dbReference>
<dbReference type="Pfam" id="PF00155">
    <property type="entry name" value="Aminotran_1_2"/>
    <property type="match status" value="1"/>
</dbReference>
<dbReference type="GO" id="GO:0004758">
    <property type="term" value="F:serine C-palmitoyltransferase activity"/>
    <property type="evidence" value="ECO:0007669"/>
    <property type="project" value="UniProtKB-EC"/>
</dbReference>
<organism evidence="15">
    <name type="scientific">Zea mays</name>
    <name type="common">Maize</name>
    <dbReference type="NCBI Taxonomy" id="4577"/>
    <lineage>
        <taxon>Eukaryota</taxon>
        <taxon>Viridiplantae</taxon>
        <taxon>Streptophyta</taxon>
        <taxon>Embryophyta</taxon>
        <taxon>Tracheophyta</taxon>
        <taxon>Spermatophyta</taxon>
        <taxon>Magnoliopsida</taxon>
        <taxon>Liliopsida</taxon>
        <taxon>Poales</taxon>
        <taxon>Poaceae</taxon>
        <taxon>PACMAD clade</taxon>
        <taxon>Panicoideae</taxon>
        <taxon>Andropogonodae</taxon>
        <taxon>Andropogoneae</taxon>
        <taxon>Tripsacinae</taxon>
        <taxon>Zea</taxon>
    </lineage>
</organism>
<evidence type="ECO:0000259" key="14">
    <source>
        <dbReference type="Pfam" id="PF00155"/>
    </source>
</evidence>
<evidence type="ECO:0000256" key="6">
    <source>
        <dbReference type="ARBA" id="ARBA00013220"/>
    </source>
</evidence>
<dbReference type="InterPro" id="IPR050087">
    <property type="entry name" value="AON_synthase_class-II"/>
</dbReference>
<dbReference type="InterPro" id="IPR004839">
    <property type="entry name" value="Aminotransferase_I/II_large"/>
</dbReference>
<evidence type="ECO:0000256" key="12">
    <source>
        <dbReference type="ARBA" id="ARBA00023315"/>
    </source>
</evidence>
<evidence type="ECO:0000256" key="7">
    <source>
        <dbReference type="ARBA" id="ARBA00022679"/>
    </source>
</evidence>
<proteinExistence type="inferred from homology"/>
<evidence type="ECO:0000256" key="3">
    <source>
        <dbReference type="ARBA" id="ARBA00004760"/>
    </source>
</evidence>
<name>A0A1D6F6C0_MAIZE</name>
<dbReference type="EC" id="2.3.1.50" evidence="6"/>
<keyword evidence="12" id="KW-0012">Acyltransferase</keyword>
<reference evidence="15" key="1">
    <citation type="submission" date="2015-12" db="EMBL/GenBank/DDBJ databases">
        <title>Update maize B73 reference genome by single molecule sequencing technologies.</title>
        <authorList>
            <consortium name="Maize Genome Sequencing Project"/>
            <person name="Ware D."/>
        </authorList>
    </citation>
    <scope>NUCLEOTIDE SEQUENCE [LARGE SCALE GENOMIC DNA]</scope>
    <source>
        <tissue evidence="15">Seedling</tissue>
    </source>
</reference>
<dbReference type="PANTHER" id="PTHR13693">
    <property type="entry name" value="CLASS II AMINOTRANSFERASE/8-AMINO-7-OXONONANOATE SYNTHASE"/>
    <property type="match status" value="1"/>
</dbReference>
<evidence type="ECO:0000256" key="8">
    <source>
        <dbReference type="ARBA" id="ARBA00022824"/>
    </source>
</evidence>
<dbReference type="InterPro" id="IPR015421">
    <property type="entry name" value="PyrdxlP-dep_Trfase_major"/>
</dbReference>
<dbReference type="InterPro" id="IPR015424">
    <property type="entry name" value="PyrdxlP-dep_Trfase"/>
</dbReference>
<keyword evidence="8" id="KW-0256">Endoplasmic reticulum</keyword>
<dbReference type="PaxDb" id="4577-GRMZM2G134248_P01"/>
<comment type="catalytic activity">
    <reaction evidence="13">
        <text>L-serine + hexadecanoyl-CoA + H(+) = 3-oxosphinganine + CO2 + CoA</text>
        <dbReference type="Rhea" id="RHEA:14761"/>
        <dbReference type="ChEBI" id="CHEBI:15378"/>
        <dbReference type="ChEBI" id="CHEBI:16526"/>
        <dbReference type="ChEBI" id="CHEBI:33384"/>
        <dbReference type="ChEBI" id="CHEBI:57287"/>
        <dbReference type="ChEBI" id="CHEBI:57379"/>
        <dbReference type="ChEBI" id="CHEBI:58299"/>
        <dbReference type="EC" id="2.3.1.50"/>
    </reaction>
</comment>
<dbReference type="GO" id="GO:0030170">
    <property type="term" value="F:pyridoxal phosphate binding"/>
    <property type="evidence" value="ECO:0007669"/>
    <property type="project" value="InterPro"/>
</dbReference>
<protein>
    <recommendedName>
        <fullName evidence="6">serine C-palmitoyltransferase</fullName>
        <ecNumber evidence="6">2.3.1.50</ecNumber>
    </recommendedName>
</protein>
<sequence length="231" mass="25936">MYDEMIESESVTVCVDYQVRQITWPRDFSGHLVVEGLLIAVIVFQLSRKSYKPPKKPLTEKEIDELCDEWEPLWLLLHDAAGPHTIVDGKEVVNFASANYLSLIGNEKIIDSCISSLEKYGVGSCGPCGFYGTTDVHLDCESKIAKFLGTPDSILYSYGISTIFNVIPAFCKKGDIIVADEGVHWAVKMVSIYQEALWCTSSTMIWLHLQALWKNLLVEINVLKRLDATLL</sequence>
<evidence type="ECO:0000256" key="13">
    <source>
        <dbReference type="ARBA" id="ARBA00048528"/>
    </source>
</evidence>
<dbReference type="EMBL" id="CM007648">
    <property type="protein sequence ID" value="ONM26820.1"/>
    <property type="molecule type" value="Genomic_DNA"/>
</dbReference>
<dbReference type="AlphaFoldDB" id="A0A1D6F6C0"/>
<accession>A0A1D6F6C0</accession>
<dbReference type="EMBL" id="CM007648">
    <property type="protein sequence ID" value="ONM26817.1"/>
    <property type="molecule type" value="Genomic_DNA"/>
</dbReference>
<evidence type="ECO:0000256" key="5">
    <source>
        <dbReference type="ARBA" id="ARBA00008392"/>
    </source>
</evidence>
<dbReference type="PANTHER" id="PTHR13693:SF2">
    <property type="entry name" value="SERINE PALMITOYLTRANSFERASE 1"/>
    <property type="match status" value="1"/>
</dbReference>